<dbReference type="PROSITE" id="PS51257">
    <property type="entry name" value="PROKAR_LIPOPROTEIN"/>
    <property type="match status" value="1"/>
</dbReference>
<name>A0ABV0C155_9SPHI</name>
<evidence type="ECO:0000313" key="2">
    <source>
        <dbReference type="Proteomes" id="UP001409291"/>
    </source>
</evidence>
<dbReference type="Gene3D" id="2.60.40.2340">
    <property type="match status" value="2"/>
</dbReference>
<keyword evidence="2" id="KW-1185">Reference proteome</keyword>
<protein>
    <recommendedName>
        <fullName evidence="3">DUF1735 domain-containing protein</fullName>
    </recommendedName>
</protein>
<sequence length="207" mass="21895">MKTLKNNLGLGIFLLFIGLFTSCKEDSATSLDLGSDVNILSFKVGNTAGVVDNEKGTISVLVPAGTDLSAVKPSIAIPENATVSPASGSAQNFTFSSTTPLVYRVYNGNVFNTYQVTVKEIIAEITAFRIGNKVGIINQENKSITIYLPVGTDVKELNPSVEFTNGASIAPGQGGYVDFSSAVKYTLTYMGQTFPYTVTVVLGDEPA</sequence>
<gene>
    <name evidence="1" type="ORF">ABE541_25720</name>
</gene>
<comment type="caution">
    <text evidence="1">The sequence shown here is derived from an EMBL/GenBank/DDBJ whole genome shotgun (WGS) entry which is preliminary data.</text>
</comment>
<organism evidence="1 2">
    <name type="scientific">Sphingobacterium kitahiroshimense</name>
    <dbReference type="NCBI Taxonomy" id="470446"/>
    <lineage>
        <taxon>Bacteria</taxon>
        <taxon>Pseudomonadati</taxon>
        <taxon>Bacteroidota</taxon>
        <taxon>Sphingobacteriia</taxon>
        <taxon>Sphingobacteriales</taxon>
        <taxon>Sphingobacteriaceae</taxon>
        <taxon>Sphingobacterium</taxon>
    </lineage>
</organism>
<evidence type="ECO:0008006" key="3">
    <source>
        <dbReference type="Google" id="ProtNLM"/>
    </source>
</evidence>
<dbReference type="RefSeq" id="WP_346583614.1">
    <property type="nucleotide sequence ID" value="NZ_JBDJNQ010000023.1"/>
</dbReference>
<reference evidence="1 2" key="1">
    <citation type="submission" date="2024-04" db="EMBL/GenBank/DDBJ databases">
        <title>WGS of bacteria from Torrens River.</title>
        <authorList>
            <person name="Wyrsch E.R."/>
            <person name="Drigo B."/>
        </authorList>
    </citation>
    <scope>NUCLEOTIDE SEQUENCE [LARGE SCALE GENOMIC DNA]</scope>
    <source>
        <strain evidence="1 2">TWI391</strain>
    </source>
</reference>
<dbReference type="Proteomes" id="UP001409291">
    <property type="component" value="Unassembled WGS sequence"/>
</dbReference>
<dbReference type="EMBL" id="JBDJNQ010000023">
    <property type="protein sequence ID" value="MEN5380686.1"/>
    <property type="molecule type" value="Genomic_DNA"/>
</dbReference>
<evidence type="ECO:0000313" key="1">
    <source>
        <dbReference type="EMBL" id="MEN5380686.1"/>
    </source>
</evidence>
<proteinExistence type="predicted"/>
<accession>A0ABV0C155</accession>